<dbReference type="EMBL" id="JAUCMV010000002">
    <property type="protein sequence ID" value="KAK0419581.1"/>
    <property type="molecule type" value="Genomic_DNA"/>
</dbReference>
<evidence type="ECO:0000313" key="1">
    <source>
        <dbReference type="EMBL" id="KAK0419581.1"/>
    </source>
</evidence>
<gene>
    <name evidence="1" type="ORF">QR680_014217</name>
</gene>
<dbReference type="Proteomes" id="UP001175271">
    <property type="component" value="Unassembled WGS sequence"/>
</dbReference>
<reference evidence="1" key="1">
    <citation type="submission" date="2023-06" db="EMBL/GenBank/DDBJ databases">
        <title>Genomic analysis of the entomopathogenic nematode Steinernema hermaphroditum.</title>
        <authorList>
            <person name="Schwarz E.M."/>
            <person name="Heppert J.K."/>
            <person name="Baniya A."/>
            <person name="Schwartz H.T."/>
            <person name="Tan C.-H."/>
            <person name="Antoshechkin I."/>
            <person name="Sternberg P.W."/>
            <person name="Goodrich-Blair H."/>
            <person name="Dillman A.R."/>
        </authorList>
    </citation>
    <scope>NUCLEOTIDE SEQUENCE</scope>
    <source>
        <strain evidence="1">PS9179</strain>
        <tissue evidence="1">Whole animal</tissue>
    </source>
</reference>
<dbReference type="AlphaFoldDB" id="A0AA39M2U1"/>
<organism evidence="1 2">
    <name type="scientific">Steinernema hermaphroditum</name>
    <dbReference type="NCBI Taxonomy" id="289476"/>
    <lineage>
        <taxon>Eukaryota</taxon>
        <taxon>Metazoa</taxon>
        <taxon>Ecdysozoa</taxon>
        <taxon>Nematoda</taxon>
        <taxon>Chromadorea</taxon>
        <taxon>Rhabditida</taxon>
        <taxon>Tylenchina</taxon>
        <taxon>Panagrolaimomorpha</taxon>
        <taxon>Strongyloidoidea</taxon>
        <taxon>Steinernematidae</taxon>
        <taxon>Steinernema</taxon>
    </lineage>
</organism>
<comment type="caution">
    <text evidence="1">The sequence shown here is derived from an EMBL/GenBank/DDBJ whole genome shotgun (WGS) entry which is preliminary data.</text>
</comment>
<proteinExistence type="predicted"/>
<name>A0AA39M2U1_9BILA</name>
<keyword evidence="2" id="KW-1185">Reference proteome</keyword>
<sequence>MTDTVCSPHQNTSFAQQNHHAVLLVFIGEFTMENVPFLFYDHLLQLVDNRADFAELPNPIGRLAKSYLSERYKVIAYISDNFYVQVCRNEGDPQPWEDSCSMSTKVKYITEFRVKVFDAPEREEHRDKYKVSREAFQRVMNVFLRSRHRTVRFGCVSGPEKEERLQAQIANFHTFKKHLISCHDLRCYFYRHYDLLKDFYGEVLPEFIRSPNLSILRLREIGVWSSATLESIFDFLRSPNARFFYYSADSLASCMFPGGLYSQYALFMKWMDEEDVPSKKIMDVSLPCSISFLNNFDLQEIGRDSIEGHSEWAEKRIQGLEREDAEAPPLPGEEDFQWYSIKWRFFHLQHPKSEANSLIVSVCLTDMAARKTEEEMTKRKLFSTKDSCTVYFL</sequence>
<protein>
    <submittedName>
        <fullName evidence="1">Uncharacterized protein</fullName>
    </submittedName>
</protein>
<evidence type="ECO:0000313" key="2">
    <source>
        <dbReference type="Proteomes" id="UP001175271"/>
    </source>
</evidence>
<accession>A0AA39M2U1</accession>